<comment type="caution">
    <text evidence="1">The sequence shown here is derived from an EMBL/GenBank/DDBJ whole genome shotgun (WGS) entry which is preliminary data.</text>
</comment>
<gene>
    <name evidence="1" type="ORF">PXEA_LOCUS12174</name>
</gene>
<dbReference type="EMBL" id="CAAALY010038389">
    <property type="protein sequence ID" value="VEL18734.1"/>
    <property type="molecule type" value="Genomic_DNA"/>
</dbReference>
<sequence>MGNSLWLGCRLLGDMTIDLNTSMASMKVSRVVLWYWPLMNDVLLQGNIGK</sequence>
<name>A0A3S5BBR1_9PLAT</name>
<evidence type="ECO:0000313" key="2">
    <source>
        <dbReference type="Proteomes" id="UP000784294"/>
    </source>
</evidence>
<proteinExistence type="predicted"/>
<organism evidence="1 2">
    <name type="scientific">Protopolystoma xenopodis</name>
    <dbReference type="NCBI Taxonomy" id="117903"/>
    <lineage>
        <taxon>Eukaryota</taxon>
        <taxon>Metazoa</taxon>
        <taxon>Spiralia</taxon>
        <taxon>Lophotrochozoa</taxon>
        <taxon>Platyhelminthes</taxon>
        <taxon>Monogenea</taxon>
        <taxon>Polyopisthocotylea</taxon>
        <taxon>Polystomatidea</taxon>
        <taxon>Polystomatidae</taxon>
        <taxon>Protopolystoma</taxon>
    </lineage>
</organism>
<reference evidence="1" key="1">
    <citation type="submission" date="2018-11" db="EMBL/GenBank/DDBJ databases">
        <authorList>
            <consortium name="Pathogen Informatics"/>
        </authorList>
    </citation>
    <scope>NUCLEOTIDE SEQUENCE</scope>
</reference>
<dbReference type="AlphaFoldDB" id="A0A3S5BBR1"/>
<evidence type="ECO:0000313" key="1">
    <source>
        <dbReference type="EMBL" id="VEL18734.1"/>
    </source>
</evidence>
<keyword evidence="2" id="KW-1185">Reference proteome</keyword>
<protein>
    <submittedName>
        <fullName evidence="1">Uncharacterized protein</fullName>
    </submittedName>
</protein>
<dbReference type="Proteomes" id="UP000784294">
    <property type="component" value="Unassembled WGS sequence"/>
</dbReference>
<accession>A0A3S5BBR1</accession>